<evidence type="ECO:0000256" key="1">
    <source>
        <dbReference type="SAM" id="Coils"/>
    </source>
</evidence>
<sequence>MSFFTSDQFAAVHKNNLANVAKVSNTTLAGIQKLTELNLQAAKAAMAEGQANLKAVAGKDLRDVLSLQGNVPQAAVDNAISYARHVCEIASQAQAELAQAVEEQYEQHQRNVQAFVDTFLKNAPAGSEAVSTLLQVTLDTARHSYRSAQGMSEQLAELASASFSASAGAATAADSQATRRSAGI</sequence>
<dbReference type="Proteomes" id="UP000727654">
    <property type="component" value="Unassembled WGS sequence"/>
</dbReference>
<dbReference type="InterPro" id="IPR018968">
    <property type="entry name" value="Phasin"/>
</dbReference>
<dbReference type="EMBL" id="CAJZAI010000031">
    <property type="protein sequence ID" value="CAG9185313.1"/>
    <property type="molecule type" value="Genomic_DNA"/>
</dbReference>
<dbReference type="NCBIfam" id="TIGR01841">
    <property type="entry name" value="phasin"/>
    <property type="match status" value="1"/>
</dbReference>
<dbReference type="InterPro" id="IPR010127">
    <property type="entry name" value="Phasin_subfam-1"/>
</dbReference>
<gene>
    <name evidence="3" type="ORF">LMG23992_05511</name>
</gene>
<keyword evidence="4" id="KW-1185">Reference proteome</keyword>
<protein>
    <recommendedName>
        <fullName evidence="2">Phasin domain-containing protein</fullName>
    </recommendedName>
</protein>
<reference evidence="3 4" key="1">
    <citation type="submission" date="2021-08" db="EMBL/GenBank/DDBJ databases">
        <authorList>
            <person name="Peeters C."/>
        </authorList>
    </citation>
    <scope>NUCLEOTIDE SEQUENCE [LARGE SCALE GENOMIC DNA]</scope>
    <source>
        <strain evidence="3 4">LMG 23992</strain>
    </source>
</reference>
<evidence type="ECO:0000259" key="2">
    <source>
        <dbReference type="Pfam" id="PF09361"/>
    </source>
</evidence>
<proteinExistence type="predicted"/>
<organism evidence="3 4">
    <name type="scientific">Cupriavidus laharis</name>
    <dbReference type="NCBI Taxonomy" id="151654"/>
    <lineage>
        <taxon>Bacteria</taxon>
        <taxon>Pseudomonadati</taxon>
        <taxon>Pseudomonadota</taxon>
        <taxon>Betaproteobacteria</taxon>
        <taxon>Burkholderiales</taxon>
        <taxon>Burkholderiaceae</taxon>
        <taxon>Cupriavidus</taxon>
    </lineage>
</organism>
<name>A0ABN7ZIJ8_9BURK</name>
<feature type="coiled-coil region" evidence="1">
    <location>
        <begin position="91"/>
        <end position="118"/>
    </location>
</feature>
<comment type="caution">
    <text evidence="3">The sequence shown here is derived from an EMBL/GenBank/DDBJ whole genome shotgun (WGS) entry which is preliminary data.</text>
</comment>
<dbReference type="Pfam" id="PF09361">
    <property type="entry name" value="Phasin_2"/>
    <property type="match status" value="1"/>
</dbReference>
<feature type="domain" description="Phasin" evidence="2">
    <location>
        <begin position="7"/>
        <end position="105"/>
    </location>
</feature>
<evidence type="ECO:0000313" key="4">
    <source>
        <dbReference type="Proteomes" id="UP000727654"/>
    </source>
</evidence>
<accession>A0ABN7ZIJ8</accession>
<keyword evidence="1" id="KW-0175">Coiled coil</keyword>
<evidence type="ECO:0000313" key="3">
    <source>
        <dbReference type="EMBL" id="CAG9185313.1"/>
    </source>
</evidence>